<reference evidence="4" key="1">
    <citation type="submission" date="2013-10" db="EMBL/GenBank/DDBJ databases">
        <title>Genome sequencing of Onchocerca volvulus.</title>
        <authorList>
            <person name="Cotton J."/>
            <person name="Tsai J."/>
            <person name="Stanley E."/>
            <person name="Tracey A."/>
            <person name="Holroyd N."/>
            <person name="Lustigman S."/>
            <person name="Berriman M."/>
        </authorList>
    </citation>
    <scope>NUCLEOTIDE SEQUENCE</scope>
</reference>
<dbReference type="Proteomes" id="UP000024404">
    <property type="component" value="Unassembled WGS sequence"/>
</dbReference>
<feature type="coiled-coil region" evidence="1">
    <location>
        <begin position="930"/>
        <end position="1027"/>
    </location>
</feature>
<keyword evidence="1" id="KW-0175">Coiled coil</keyword>
<proteinExistence type="predicted"/>
<dbReference type="OMA" id="YESYPGQ"/>
<dbReference type="EnsemblMetazoa" id="OVOC3648.1">
    <property type="protein sequence ID" value="OVOC3648.1"/>
    <property type="gene ID" value="WBGene00240457"/>
</dbReference>
<feature type="coiled-coil region" evidence="1">
    <location>
        <begin position="529"/>
        <end position="613"/>
    </location>
</feature>
<name>A0A8R1TRL3_ONCVO</name>
<feature type="coiled-coil region" evidence="1">
    <location>
        <begin position="818"/>
        <end position="894"/>
    </location>
</feature>
<reference evidence="3" key="2">
    <citation type="submission" date="2022-06" db="UniProtKB">
        <authorList>
            <consortium name="EnsemblMetazoa"/>
        </authorList>
    </citation>
    <scope>IDENTIFICATION</scope>
</reference>
<dbReference type="EMBL" id="CMVM020000120">
    <property type="status" value="NOT_ANNOTATED_CDS"/>
    <property type="molecule type" value="Genomic_DNA"/>
</dbReference>
<keyword evidence="4" id="KW-1185">Reference proteome</keyword>
<sequence>MEDRDDGIGSEINSPKDVQHVEKLHHNSAEENENLNVVDDLVAAYPSSSVSVSNSTPIRPKIQQIPQQIPGISPIRRVPLAKCADDDTTTALHYLAGETSNEVANDQEYTKLGSILDLAVMLRNKHSECLELERKNELLSQLMEKLASENHHFQDQASVSVTKVYAATLAEETEKLKKVVEEKELKFMECQQQLQMAEQKLALPENISIDMETDKLSDAETLRKLQDENNAMQAKISELKLELDIEKEGEKNAEIWRKKYDVAKKDMEEMHRMMTELEKDLKSRRVEIDNLNREKKSCAEECNKFKSLYNENAGKVAELQKQLHLIEEKFKQLQEQDSKVAGLEQKLEVEKKVWEDEREHLQKEKAGLEKRIEQLALTNYTLSTEKQALLKADNKGLKDMAKWQEKNRKLTLQNAQLADELKKYRDMDLRYTDCLDELKTKDSLIEELNGQISKINNDLKRFRDEAVYLRTQLNEKTKMKNEIEEDWALEKKKLLSECEHLKEEVAKNRTLMDQIATEKQKNDELGSLLEKREMELNNIRALMDKKQKRIDDLMEEKTDLKHENVHLKTVVDEIKTDYTVFRNQAEVQYQLETAQLNQIIKEKDERLERLHARIALYESYPGQSSTGFSCSADANSHTNISIWDALPANIRSELNELKEKYQDLNALVHRMMSDPLAKQYATFAKVMENKSTDCCGLTSLSELPHSELMNRRGSHLAACETGSSGESSSENLTDTLQSERRNETKDTLLLMLDSVRHAEIRGKLSPNIQQLLEHLLTNIQSSDKSMEQINGAVSRFFANLDLALRKTLSASDDNRIKSEKLEKLCEEMTADLQNARDELRSTLKKCSMYEANIDALKLQLRCQSQNCTKLDEKLKRAFEEIDNLTKQKDDLSIALSKAKIVLKRKTDLGSQAAGTIECIKGELHEAKKIEDQMNERLRKLCKDKEKVKQMLSERELDVVKLECRLVESTNECTMRTSELRHAENKIDELQKRNEYLKKKYNKREHFLEEMEALLRAMKIRCEGLQGTNQLRQKMIEKLKKLLVKLGYNLDNPHLIEGKRISSFESSAVKSRKKSKMHMRSFHLKRLKLAKIAQRFEKDTAKIKDLEKYRENEIVHVPSWRSLNTSVSVSSPGSRADEELNNDVTAGGVYQISHTVSGNGFGTL</sequence>
<accession>A0A8R1TRL3</accession>
<protein>
    <submittedName>
        <fullName evidence="3">Uncharacterized protein</fullName>
    </submittedName>
</protein>
<evidence type="ECO:0000256" key="1">
    <source>
        <dbReference type="SAM" id="Coils"/>
    </source>
</evidence>
<feature type="region of interest" description="Disordered" evidence="2">
    <location>
        <begin position="718"/>
        <end position="740"/>
    </location>
</feature>
<evidence type="ECO:0000313" key="3">
    <source>
        <dbReference type="EnsemblMetazoa" id="OVOC3648.1"/>
    </source>
</evidence>
<evidence type="ECO:0000256" key="2">
    <source>
        <dbReference type="SAM" id="MobiDB-lite"/>
    </source>
</evidence>
<organism evidence="3 4">
    <name type="scientific">Onchocerca volvulus</name>
    <dbReference type="NCBI Taxonomy" id="6282"/>
    <lineage>
        <taxon>Eukaryota</taxon>
        <taxon>Metazoa</taxon>
        <taxon>Ecdysozoa</taxon>
        <taxon>Nematoda</taxon>
        <taxon>Chromadorea</taxon>
        <taxon>Rhabditida</taxon>
        <taxon>Spirurina</taxon>
        <taxon>Spiruromorpha</taxon>
        <taxon>Filarioidea</taxon>
        <taxon>Onchocercidae</taxon>
        <taxon>Onchocerca</taxon>
    </lineage>
</organism>
<evidence type="ECO:0000313" key="4">
    <source>
        <dbReference type="Proteomes" id="UP000024404"/>
    </source>
</evidence>
<feature type="coiled-coil region" evidence="1">
    <location>
        <begin position="129"/>
        <end position="504"/>
    </location>
</feature>
<dbReference type="AlphaFoldDB" id="A0A8R1TRL3"/>